<protein>
    <submittedName>
        <fullName evidence="1">Uncharacterized protein</fullName>
    </submittedName>
</protein>
<dbReference type="OrthoDB" id="1263522at2"/>
<evidence type="ECO:0000313" key="1">
    <source>
        <dbReference type="EMBL" id="PWN59550.1"/>
    </source>
</evidence>
<dbReference type="AlphaFoldDB" id="A0A316WM55"/>
<evidence type="ECO:0000313" key="2">
    <source>
        <dbReference type="Proteomes" id="UP000236182"/>
    </source>
</evidence>
<name>A0A316WM55_9FLAO</name>
<reference evidence="1" key="1">
    <citation type="submission" date="2018-04" db="EMBL/GenBank/DDBJ databases">
        <title>Draft Genome Sequences of Chryseobacterium lactis NCTC11390T isolated from milk, Chryseobacterium oncorhynchi 701B-08T from rainbow trout, and Chryseobacterium viscerum 687B-08T from diseased fish.</title>
        <authorList>
            <person name="Jeong J.-J."/>
            <person name="Lee Y.J."/>
            <person name="Pathiraja D."/>
            <person name="Park B."/>
            <person name="Choi I.-G."/>
            <person name="Kim K.D."/>
        </authorList>
    </citation>
    <scope>NUCLEOTIDE SEQUENCE [LARGE SCALE GENOMIC DNA]</scope>
    <source>
        <strain evidence="1">701B-08</strain>
    </source>
</reference>
<gene>
    <name evidence="1" type="ORF">C1638_021345</name>
</gene>
<dbReference type="EMBL" id="PPEI02000011">
    <property type="protein sequence ID" value="PWN59550.1"/>
    <property type="molecule type" value="Genomic_DNA"/>
</dbReference>
<dbReference type="Proteomes" id="UP000236182">
    <property type="component" value="Unassembled WGS sequence"/>
</dbReference>
<dbReference type="RefSeq" id="WP_109623959.1">
    <property type="nucleotide sequence ID" value="NZ_PPEI02000011.1"/>
</dbReference>
<organism evidence="1 2">
    <name type="scientific">Chryseobacterium oncorhynchi</name>
    <dbReference type="NCBI Taxonomy" id="741074"/>
    <lineage>
        <taxon>Bacteria</taxon>
        <taxon>Pseudomonadati</taxon>
        <taxon>Bacteroidota</taxon>
        <taxon>Flavobacteriia</taxon>
        <taxon>Flavobacteriales</taxon>
        <taxon>Weeksellaceae</taxon>
        <taxon>Chryseobacterium group</taxon>
        <taxon>Chryseobacterium</taxon>
    </lineage>
</organism>
<proteinExistence type="predicted"/>
<keyword evidence="2" id="KW-1185">Reference proteome</keyword>
<sequence length="131" mass="15648">MSDLLNNIVFKRLISLRKELGLTQQEFVDNFNDFIAVNKIHLINKSNNPLKTDNYSNIERRLSSQTETFIHIVKYYQVVHDINPAWLFVEDNLLVSKYISKDLEIERYNLLEQKHLLIKEKIKELQNLMKD</sequence>
<accession>A0A316WM55</accession>
<comment type="caution">
    <text evidence="1">The sequence shown here is derived from an EMBL/GenBank/DDBJ whole genome shotgun (WGS) entry which is preliminary data.</text>
</comment>